<accession>A0A4Y9XW74</accession>
<keyword evidence="2" id="KW-0812">Transmembrane</keyword>
<evidence type="ECO:0000259" key="3">
    <source>
        <dbReference type="Pfam" id="PF17109"/>
    </source>
</evidence>
<evidence type="ECO:0000313" key="5">
    <source>
        <dbReference type="Proteomes" id="UP000298327"/>
    </source>
</evidence>
<keyword evidence="2" id="KW-0472">Membrane</keyword>
<reference evidence="4 5" key="1">
    <citation type="submission" date="2019-02" db="EMBL/GenBank/DDBJ databases">
        <title>Genome sequencing of the rare red list fungi Dentipellis fragilis.</title>
        <authorList>
            <person name="Buettner E."/>
            <person name="Kellner H."/>
        </authorList>
    </citation>
    <scope>NUCLEOTIDE SEQUENCE [LARGE SCALE GENOMIC DNA]</scope>
    <source>
        <strain evidence="4 5">DSM 105465</strain>
    </source>
</reference>
<feature type="compositionally biased region" description="Polar residues" evidence="1">
    <location>
        <begin position="91"/>
        <end position="102"/>
    </location>
</feature>
<evidence type="ECO:0000256" key="2">
    <source>
        <dbReference type="SAM" id="Phobius"/>
    </source>
</evidence>
<dbReference type="Proteomes" id="UP000298327">
    <property type="component" value="Unassembled WGS sequence"/>
</dbReference>
<dbReference type="OrthoDB" id="2505950at2759"/>
<keyword evidence="2" id="KW-1133">Transmembrane helix</keyword>
<feature type="transmembrane region" description="Helical" evidence="2">
    <location>
        <begin position="6"/>
        <end position="28"/>
    </location>
</feature>
<dbReference type="InterPro" id="IPR031350">
    <property type="entry name" value="Goodbye_dom"/>
</dbReference>
<organism evidence="4 5">
    <name type="scientific">Dentipellis fragilis</name>
    <dbReference type="NCBI Taxonomy" id="205917"/>
    <lineage>
        <taxon>Eukaryota</taxon>
        <taxon>Fungi</taxon>
        <taxon>Dikarya</taxon>
        <taxon>Basidiomycota</taxon>
        <taxon>Agaricomycotina</taxon>
        <taxon>Agaricomycetes</taxon>
        <taxon>Russulales</taxon>
        <taxon>Hericiaceae</taxon>
        <taxon>Dentipellis</taxon>
    </lineage>
</organism>
<dbReference type="EMBL" id="SEOQ01001032">
    <property type="protein sequence ID" value="TFY54386.1"/>
    <property type="molecule type" value="Genomic_DNA"/>
</dbReference>
<keyword evidence="5" id="KW-1185">Reference proteome</keyword>
<feature type="region of interest" description="Disordered" evidence="1">
    <location>
        <begin position="251"/>
        <end position="275"/>
    </location>
</feature>
<evidence type="ECO:0000313" key="4">
    <source>
        <dbReference type="EMBL" id="TFY54386.1"/>
    </source>
</evidence>
<protein>
    <recommendedName>
        <fullName evidence="3">Fungal STAND N-terminal Goodbye domain-containing protein</fullName>
    </recommendedName>
</protein>
<name>A0A4Y9XW74_9AGAM</name>
<feature type="compositionally biased region" description="Low complexity" evidence="1">
    <location>
        <begin position="106"/>
        <end position="125"/>
    </location>
</feature>
<sequence>MAAWVDILSLTLTTFVFVGSILGAIYLVRKISAYVTRTRESLKQKGWTISKKGVSVKTSGRMNREDYLDATQRGLIKAMGASHHGVDHTINAGNSPNTSPATTYKAPAAPVRRASASSVHTLGSDSGSGNGNGNGEKSHRGLFSRKAPVSAAIAEMGSGRRRWLCSKLGGLASPKDLNTSAEISDYRVPVQAAPNLTSEPPSNRRETSHVAAFFAYIVIYALHFRPGVFLLSSHHYPLRDLCRTGPMIAHHPERQRSSTGDDTPVRQPTPKQTPIVRQPSTRFTAIWDAAIKSYQDITKIDIAKVSPGAAGNGGLTADGLWETIDDEQSKFAEYRSRGANMRRILMPVFNSVEAISQLIAGKTSWKPCETVFTAVKLLFDAVGNVGPRYETIMEVFNMIFSRLDKCRRAIIHGSSNTVTLSLRKRLADVLAQVLLIIGMLTNQRQKQKGKFAHFFLSRFSKRVNPSPVTNALERFIYLT</sequence>
<dbReference type="AlphaFoldDB" id="A0A4Y9XW74"/>
<comment type="caution">
    <text evidence="4">The sequence shown here is derived from an EMBL/GenBank/DDBJ whole genome shotgun (WGS) entry which is preliminary data.</text>
</comment>
<gene>
    <name evidence="4" type="ORF">EVG20_g9724</name>
</gene>
<proteinExistence type="predicted"/>
<feature type="region of interest" description="Disordered" evidence="1">
    <location>
        <begin position="86"/>
        <end position="142"/>
    </location>
</feature>
<feature type="domain" description="Fungal STAND N-terminal Goodbye" evidence="3">
    <location>
        <begin position="287"/>
        <end position="406"/>
    </location>
</feature>
<evidence type="ECO:0000256" key="1">
    <source>
        <dbReference type="SAM" id="MobiDB-lite"/>
    </source>
</evidence>
<dbReference type="Pfam" id="PF17109">
    <property type="entry name" value="Goodbye"/>
    <property type="match status" value="1"/>
</dbReference>